<dbReference type="RefSeq" id="WP_152131150.1">
    <property type="nucleotide sequence ID" value="NZ_WELG01000001.1"/>
</dbReference>
<sequence>MSNFKTLKIHSKFRRRTWDNILVPEIRLEGHWLKELGFEEGKTVQVIMQEKKLTLVILEQNPDQSTS</sequence>
<accession>A0A6I1E150</accession>
<proteinExistence type="predicted"/>
<feature type="domain" description="Toxin SymE-like" evidence="1">
    <location>
        <begin position="23"/>
        <end position="55"/>
    </location>
</feature>
<dbReference type="AlphaFoldDB" id="A0A6I1E150"/>
<dbReference type="GO" id="GO:0005737">
    <property type="term" value="C:cytoplasm"/>
    <property type="evidence" value="ECO:0007669"/>
    <property type="project" value="InterPro"/>
</dbReference>
<dbReference type="GO" id="GO:0003723">
    <property type="term" value="F:RNA binding"/>
    <property type="evidence" value="ECO:0007669"/>
    <property type="project" value="InterPro"/>
</dbReference>
<name>A0A6I1E150_9FLAO</name>
<dbReference type="GO" id="GO:0016070">
    <property type="term" value="P:RNA metabolic process"/>
    <property type="evidence" value="ECO:0007669"/>
    <property type="project" value="InterPro"/>
</dbReference>
<organism evidence="2 3">
    <name type="scientific">Flagellimonas olearia</name>
    <dbReference type="NCBI Taxonomy" id="552546"/>
    <lineage>
        <taxon>Bacteria</taxon>
        <taxon>Pseudomonadati</taxon>
        <taxon>Bacteroidota</taxon>
        <taxon>Flavobacteriia</taxon>
        <taxon>Flavobacteriales</taxon>
        <taxon>Flavobacteriaceae</taxon>
        <taxon>Flagellimonas</taxon>
    </lineage>
</organism>
<dbReference type="GO" id="GO:0016788">
    <property type="term" value="F:hydrolase activity, acting on ester bonds"/>
    <property type="evidence" value="ECO:0007669"/>
    <property type="project" value="InterPro"/>
</dbReference>
<gene>
    <name evidence="2" type="ORF">F8C76_07600</name>
</gene>
<protein>
    <submittedName>
        <fullName evidence="2">Type I addiction module toxin, SymE family</fullName>
    </submittedName>
</protein>
<evidence type="ECO:0000313" key="3">
    <source>
        <dbReference type="Proteomes" id="UP000429785"/>
    </source>
</evidence>
<dbReference type="Proteomes" id="UP000429785">
    <property type="component" value="Unassembled WGS sequence"/>
</dbReference>
<dbReference type="Pfam" id="PF08845">
    <property type="entry name" value="SymE_toxin"/>
    <property type="match status" value="1"/>
</dbReference>
<dbReference type="InterPro" id="IPR014944">
    <property type="entry name" value="Toxin_SymE-like"/>
</dbReference>
<comment type="caution">
    <text evidence="2">The sequence shown here is derived from an EMBL/GenBank/DDBJ whole genome shotgun (WGS) entry which is preliminary data.</text>
</comment>
<evidence type="ECO:0000313" key="2">
    <source>
        <dbReference type="EMBL" id="KAB7531348.1"/>
    </source>
</evidence>
<dbReference type="EMBL" id="WELG01000001">
    <property type="protein sequence ID" value="KAB7531348.1"/>
    <property type="molecule type" value="Genomic_DNA"/>
</dbReference>
<reference evidence="2 3" key="1">
    <citation type="submission" date="2019-10" db="EMBL/GenBank/DDBJ databases">
        <title>Muricauda olearia CL-SS4 JCM15563 genome.</title>
        <authorList>
            <person name="Liu L."/>
        </authorList>
    </citation>
    <scope>NUCLEOTIDE SEQUENCE [LARGE SCALE GENOMIC DNA]</scope>
    <source>
        <strain evidence="2 3">CL-SS4</strain>
    </source>
</reference>
<evidence type="ECO:0000259" key="1">
    <source>
        <dbReference type="Pfam" id="PF08845"/>
    </source>
</evidence>
<dbReference type="OrthoDB" id="9803936at2"/>